<evidence type="ECO:0000313" key="1">
    <source>
        <dbReference type="EMBL" id="KAG2605621.1"/>
    </source>
</evidence>
<name>A0A8T0T335_PANVG</name>
<dbReference type="EMBL" id="CM029044">
    <property type="protein sequence ID" value="KAG2605621.1"/>
    <property type="molecule type" value="Genomic_DNA"/>
</dbReference>
<keyword evidence="2" id="KW-1185">Reference proteome</keyword>
<evidence type="ECO:0000313" key="2">
    <source>
        <dbReference type="Proteomes" id="UP000823388"/>
    </source>
</evidence>
<reference evidence="1" key="1">
    <citation type="submission" date="2020-05" db="EMBL/GenBank/DDBJ databases">
        <title>WGS assembly of Panicum virgatum.</title>
        <authorList>
            <person name="Lovell J.T."/>
            <person name="Jenkins J."/>
            <person name="Shu S."/>
            <person name="Juenger T.E."/>
            <person name="Schmutz J."/>
        </authorList>
    </citation>
    <scope>NUCLEOTIDE SEQUENCE</scope>
    <source>
        <strain evidence="1">AP13</strain>
    </source>
</reference>
<organism evidence="1 2">
    <name type="scientific">Panicum virgatum</name>
    <name type="common">Blackwell switchgrass</name>
    <dbReference type="NCBI Taxonomy" id="38727"/>
    <lineage>
        <taxon>Eukaryota</taxon>
        <taxon>Viridiplantae</taxon>
        <taxon>Streptophyta</taxon>
        <taxon>Embryophyta</taxon>
        <taxon>Tracheophyta</taxon>
        <taxon>Spermatophyta</taxon>
        <taxon>Magnoliopsida</taxon>
        <taxon>Liliopsida</taxon>
        <taxon>Poales</taxon>
        <taxon>Poaceae</taxon>
        <taxon>PACMAD clade</taxon>
        <taxon>Panicoideae</taxon>
        <taxon>Panicodae</taxon>
        <taxon>Paniceae</taxon>
        <taxon>Panicinae</taxon>
        <taxon>Panicum</taxon>
        <taxon>Panicum sect. Hiantes</taxon>
    </lineage>
</organism>
<protein>
    <submittedName>
        <fullName evidence="1">Uncharacterized protein</fullName>
    </submittedName>
</protein>
<dbReference type="AlphaFoldDB" id="A0A8T0T335"/>
<dbReference type="Proteomes" id="UP000823388">
    <property type="component" value="Chromosome 4N"/>
</dbReference>
<comment type="caution">
    <text evidence="1">The sequence shown here is derived from an EMBL/GenBank/DDBJ whole genome shotgun (WGS) entry which is preliminary data.</text>
</comment>
<sequence>MDIHSCRICSQVMVCHLINEDSNSDRAKLTDINLNKPGRLVTWFYTIHIPQYFNLHIVGLDKSEAYLQKAMCASQQVKLNSNHTFGLWPSLARQCLCSM</sequence>
<accession>A0A8T0T335</accession>
<proteinExistence type="predicted"/>
<gene>
    <name evidence="1" type="ORF">PVAP13_4NG082900</name>
</gene>